<evidence type="ECO:0000256" key="4">
    <source>
        <dbReference type="RuleBase" id="RU000564"/>
    </source>
</evidence>
<protein>
    <recommendedName>
        <fullName evidence="4">50S ribosomal protein L31</fullName>
    </recommendedName>
</protein>
<dbReference type="GO" id="GO:1990904">
    <property type="term" value="C:ribonucleoprotein complex"/>
    <property type="evidence" value="ECO:0007669"/>
    <property type="project" value="UniProtKB-KW"/>
</dbReference>
<name>Q05FW4_CARRP</name>
<dbReference type="KEGG" id="crp:CRP_026"/>
<dbReference type="EMBL" id="AP009180">
    <property type="protein sequence ID" value="BAF35057.1"/>
    <property type="molecule type" value="Genomic_DNA"/>
</dbReference>
<dbReference type="Proteomes" id="UP000000777">
    <property type="component" value="Chromosome"/>
</dbReference>
<evidence type="ECO:0000313" key="6">
    <source>
        <dbReference type="Proteomes" id="UP000000777"/>
    </source>
</evidence>
<dbReference type="InterPro" id="IPR034704">
    <property type="entry name" value="Ribosomal_bL28/bL31-like_sf"/>
</dbReference>
<dbReference type="GO" id="GO:0006412">
    <property type="term" value="P:translation"/>
    <property type="evidence" value="ECO:0007669"/>
    <property type="project" value="InterPro"/>
</dbReference>
<dbReference type="HOGENOM" id="CLU_114306_4_4_6"/>
<proteinExistence type="inferred from homology"/>
<evidence type="ECO:0000313" key="5">
    <source>
        <dbReference type="EMBL" id="BAF35057.1"/>
    </source>
</evidence>
<dbReference type="AlphaFoldDB" id="Q05FW4"/>
<evidence type="ECO:0000256" key="3">
    <source>
        <dbReference type="ARBA" id="ARBA00023274"/>
    </source>
</evidence>
<evidence type="ECO:0000256" key="1">
    <source>
        <dbReference type="ARBA" id="ARBA00011838"/>
    </source>
</evidence>
<comment type="similarity">
    <text evidence="4">Belongs to the bacterial ribosomal protein bL31 family.</text>
</comment>
<accession>Q05FW4</accession>
<gene>
    <name evidence="5" type="ordered locus">CRP_026</name>
</gene>
<dbReference type="InterPro" id="IPR002150">
    <property type="entry name" value="Ribosomal_bL31"/>
</dbReference>
<dbReference type="GO" id="GO:0003735">
    <property type="term" value="F:structural constituent of ribosome"/>
    <property type="evidence" value="ECO:0007669"/>
    <property type="project" value="InterPro"/>
</dbReference>
<evidence type="ECO:0000256" key="2">
    <source>
        <dbReference type="ARBA" id="ARBA00022980"/>
    </source>
</evidence>
<dbReference type="GO" id="GO:0005840">
    <property type="term" value="C:ribosome"/>
    <property type="evidence" value="ECO:0007669"/>
    <property type="project" value="UniProtKB-KW"/>
</dbReference>
<dbReference type="SUPFAM" id="SSF143800">
    <property type="entry name" value="L28p-like"/>
    <property type="match status" value="1"/>
</dbReference>
<organism evidence="5 6">
    <name type="scientific">Carsonella ruddii (strain PV)</name>
    <dbReference type="NCBI Taxonomy" id="387662"/>
    <lineage>
        <taxon>Bacteria</taxon>
        <taxon>Pseudomonadati</taxon>
        <taxon>Pseudomonadota</taxon>
        <taxon>Gammaproteobacteria</taxon>
        <taxon>Oceanospirillales</taxon>
        <taxon>Halomonadaceae</taxon>
        <taxon>Zymobacter group</taxon>
        <taxon>Candidatus Carsonella</taxon>
    </lineage>
</organism>
<dbReference type="Pfam" id="PF01197">
    <property type="entry name" value="Ribosomal_L31"/>
    <property type="match status" value="1"/>
</dbReference>
<keyword evidence="2 4" id="KW-0689">Ribosomal protein</keyword>
<dbReference type="Gene3D" id="4.10.830.30">
    <property type="entry name" value="Ribosomal protein L31"/>
    <property type="match status" value="1"/>
</dbReference>
<keyword evidence="3 4" id="KW-0687">Ribonucleoprotein</keyword>
<reference evidence="5 6" key="1">
    <citation type="journal article" date="2006" name="Science">
        <title>The 160-kilobase genome of the bacterial endosymbiont Carsonella.</title>
        <authorList>
            <person name="Nakabachi A."/>
            <person name="Yamashita A."/>
            <person name="Toh H."/>
            <person name="Ishikawa H."/>
            <person name="Dunbar H."/>
            <person name="Moran N."/>
            <person name="Hattori M."/>
        </authorList>
    </citation>
    <scope>NUCLEOTIDE SEQUENCE [LARGE SCALE GENOMIC DNA]</scope>
    <source>
        <strain evidence="5 6">PV</strain>
    </source>
</reference>
<comment type="subunit">
    <text evidence="1">Part of the 50S ribosomal subunit.</text>
</comment>
<dbReference type="NCBIfam" id="TIGR00105">
    <property type="entry name" value="L31"/>
    <property type="match status" value="1"/>
</dbReference>
<sequence length="62" mass="7409">MKKIYFLCICGKKYSILSNCNKNININICSGCHPFFTKKKNNFNNSEKTIKFNKKYELFFKK</sequence>
<dbReference type="InterPro" id="IPR042105">
    <property type="entry name" value="Ribosomal_bL31_sf"/>
</dbReference>
<dbReference type="STRING" id="387662.CRP_026"/>